<keyword evidence="2" id="KW-0378">Hydrolase</keyword>
<dbReference type="Gene3D" id="3.40.50.850">
    <property type="entry name" value="Isochorismatase-like"/>
    <property type="match status" value="1"/>
</dbReference>
<dbReference type="Proteomes" id="UP001265550">
    <property type="component" value="Unassembled WGS sequence"/>
</dbReference>
<dbReference type="PANTHER" id="PTHR11080:SF2">
    <property type="entry name" value="LD05707P"/>
    <property type="match status" value="1"/>
</dbReference>
<dbReference type="InterPro" id="IPR036380">
    <property type="entry name" value="Isochorismatase-like_sf"/>
</dbReference>
<dbReference type="RefSeq" id="WP_204732918.1">
    <property type="nucleotide sequence ID" value="NZ_JAVDWE010000002.1"/>
</dbReference>
<dbReference type="SUPFAM" id="SSF52499">
    <property type="entry name" value="Isochorismatase-like hydrolases"/>
    <property type="match status" value="1"/>
</dbReference>
<evidence type="ECO:0000313" key="4">
    <source>
        <dbReference type="Proteomes" id="UP001265550"/>
    </source>
</evidence>
<evidence type="ECO:0000256" key="1">
    <source>
        <dbReference type="ARBA" id="ARBA00006336"/>
    </source>
</evidence>
<dbReference type="InterPro" id="IPR052347">
    <property type="entry name" value="Isochorismatase_Nicotinamidase"/>
</dbReference>
<dbReference type="PANTHER" id="PTHR11080">
    <property type="entry name" value="PYRAZINAMIDASE/NICOTINAMIDASE"/>
    <property type="match status" value="1"/>
</dbReference>
<proteinExistence type="inferred from homology"/>
<gene>
    <name evidence="3" type="ORF">J2X09_000930</name>
</gene>
<evidence type="ECO:0000313" key="3">
    <source>
        <dbReference type="EMBL" id="MDR7093198.1"/>
    </source>
</evidence>
<keyword evidence="4" id="KW-1185">Reference proteome</keyword>
<reference evidence="3 4" key="1">
    <citation type="submission" date="2023-07" db="EMBL/GenBank/DDBJ databases">
        <title>Sorghum-associated microbial communities from plants grown in Nebraska, USA.</title>
        <authorList>
            <person name="Schachtman D."/>
        </authorList>
    </citation>
    <scope>NUCLEOTIDE SEQUENCE [LARGE SCALE GENOMIC DNA]</scope>
    <source>
        <strain evidence="3 4">BE240</strain>
    </source>
</reference>
<name>A0ABU1V6V9_9BURK</name>
<evidence type="ECO:0000256" key="2">
    <source>
        <dbReference type="ARBA" id="ARBA00022801"/>
    </source>
</evidence>
<protein>
    <submittedName>
        <fullName evidence="3">Nicotinamidase-related amidase</fullName>
    </submittedName>
</protein>
<accession>A0ABU1V6V9</accession>
<sequence length="281" mass="29728">MRIQLLVIDPQNDFCDIDGAALPVSGANADLRRLAGFIDSHAADIDGITVTLDSHASVAVERTTFWLTREGEPVAPFTFITADDVTAGTYRPRDPGLTPQVVGMLGQLATAGKPGMVVWPVHCVTGTWGHNIQTDVARGLAAWEFAHQRAVTKVLKGEYPLSEHFGVFEADAPVASVPGTQFNRALAASVASGADLVVIAGEASSHCVAASYDQFMRFLAQSPAFAPRVVLLRDCMSPVAGFEPLEEALFQRASAAGTLVLTLAELPALIHAQRGSLPTPS</sequence>
<comment type="caution">
    <text evidence="3">The sequence shown here is derived from an EMBL/GenBank/DDBJ whole genome shotgun (WGS) entry which is preliminary data.</text>
</comment>
<dbReference type="EMBL" id="JAVDWE010000002">
    <property type="protein sequence ID" value="MDR7093198.1"/>
    <property type="molecule type" value="Genomic_DNA"/>
</dbReference>
<comment type="similarity">
    <text evidence="1">Belongs to the isochorismatase family.</text>
</comment>
<organism evidence="3 4">
    <name type="scientific">Hydrogenophaga laconesensis</name>
    <dbReference type="NCBI Taxonomy" id="1805971"/>
    <lineage>
        <taxon>Bacteria</taxon>
        <taxon>Pseudomonadati</taxon>
        <taxon>Pseudomonadota</taxon>
        <taxon>Betaproteobacteria</taxon>
        <taxon>Burkholderiales</taxon>
        <taxon>Comamonadaceae</taxon>
        <taxon>Hydrogenophaga</taxon>
    </lineage>
</organism>